<organism evidence="1 2">
    <name type="scientific">Dryococelus australis</name>
    <dbReference type="NCBI Taxonomy" id="614101"/>
    <lineage>
        <taxon>Eukaryota</taxon>
        <taxon>Metazoa</taxon>
        <taxon>Ecdysozoa</taxon>
        <taxon>Arthropoda</taxon>
        <taxon>Hexapoda</taxon>
        <taxon>Insecta</taxon>
        <taxon>Pterygota</taxon>
        <taxon>Neoptera</taxon>
        <taxon>Polyneoptera</taxon>
        <taxon>Phasmatodea</taxon>
        <taxon>Verophasmatodea</taxon>
        <taxon>Anareolatae</taxon>
        <taxon>Phasmatidae</taxon>
        <taxon>Eurycanthinae</taxon>
        <taxon>Dryococelus</taxon>
    </lineage>
</organism>
<dbReference type="Proteomes" id="UP001159363">
    <property type="component" value="Chromosome 7"/>
</dbReference>
<comment type="caution">
    <text evidence="1">The sequence shown here is derived from an EMBL/GenBank/DDBJ whole genome shotgun (WGS) entry which is preliminary data.</text>
</comment>
<evidence type="ECO:0000313" key="1">
    <source>
        <dbReference type="EMBL" id="KAJ8876878.1"/>
    </source>
</evidence>
<dbReference type="EMBL" id="JARBHB010000008">
    <property type="protein sequence ID" value="KAJ8876878.1"/>
    <property type="molecule type" value="Genomic_DNA"/>
</dbReference>
<evidence type="ECO:0000313" key="2">
    <source>
        <dbReference type="Proteomes" id="UP001159363"/>
    </source>
</evidence>
<sequence>MVEAAPGEPGSIPGWATTRFSHVRIVSDDSAGQPVFSGISRFLRPFVQTLIHTYLTSSFSVLKT</sequence>
<proteinExistence type="predicted"/>
<protein>
    <submittedName>
        <fullName evidence="1">Uncharacterized protein</fullName>
    </submittedName>
</protein>
<name>A0ABQ9GY16_9NEOP</name>
<reference evidence="1 2" key="1">
    <citation type="submission" date="2023-02" db="EMBL/GenBank/DDBJ databases">
        <title>LHISI_Scaffold_Assembly.</title>
        <authorList>
            <person name="Stuart O.P."/>
            <person name="Cleave R."/>
            <person name="Magrath M.J.L."/>
            <person name="Mikheyev A.S."/>
        </authorList>
    </citation>
    <scope>NUCLEOTIDE SEQUENCE [LARGE SCALE GENOMIC DNA]</scope>
    <source>
        <strain evidence="1">Daus_M_001</strain>
        <tissue evidence="1">Leg muscle</tissue>
    </source>
</reference>
<gene>
    <name evidence="1" type="ORF">PR048_021327</name>
</gene>
<accession>A0ABQ9GY16</accession>
<keyword evidence="2" id="KW-1185">Reference proteome</keyword>